<dbReference type="InterPro" id="IPR038371">
    <property type="entry name" value="Cu_polyphenol_OxRdtase_sf"/>
</dbReference>
<dbReference type="EMBL" id="JABXYJ010000001">
    <property type="protein sequence ID" value="NVO76772.1"/>
    <property type="molecule type" value="Genomic_DNA"/>
</dbReference>
<dbReference type="Pfam" id="PF02578">
    <property type="entry name" value="Cu-oxidase_4"/>
    <property type="match status" value="1"/>
</dbReference>
<protein>
    <recommendedName>
        <fullName evidence="10">Purine nucleoside phosphorylase</fullName>
    </recommendedName>
</protein>
<dbReference type="GO" id="GO:0016787">
    <property type="term" value="F:hydrolase activity"/>
    <property type="evidence" value="ECO:0007669"/>
    <property type="project" value="UniProtKB-KW"/>
</dbReference>
<sequence length="265" mass="28151">MTVSDSLYEQDIPFIFPDWSGLPSSIRAISTLRDGGISQGLYGAVTGGGLNLGEHVADDPVAVEYNRKKINRLLPSDVIFLSQVHGNIAVNSNNLTPGLEADAVVSSQPGSVCAVLTADCLPVLFSDVAGRVVAAAHAGWRGLAAGILQNTVDQMRLQGAAGEILAWMGPAIGPAQFEVGQDVFNAFVSVNENTANCFFEKRSTSQAKYLADIYGLAAKLLAGAGVTKIFGGQYCTVSEPEKFYSYRRDGVTGRMASMIWIEPDQ</sequence>
<evidence type="ECO:0000256" key="8">
    <source>
        <dbReference type="ARBA" id="ARBA00048968"/>
    </source>
</evidence>
<dbReference type="AlphaFoldDB" id="A0A850Q910"/>
<comment type="catalytic activity">
    <reaction evidence="7">
        <text>adenosine + H2O + H(+) = inosine + NH4(+)</text>
        <dbReference type="Rhea" id="RHEA:24408"/>
        <dbReference type="ChEBI" id="CHEBI:15377"/>
        <dbReference type="ChEBI" id="CHEBI:15378"/>
        <dbReference type="ChEBI" id="CHEBI:16335"/>
        <dbReference type="ChEBI" id="CHEBI:17596"/>
        <dbReference type="ChEBI" id="CHEBI:28938"/>
        <dbReference type="EC" id="3.5.4.4"/>
    </reaction>
    <physiologicalReaction direction="left-to-right" evidence="7">
        <dbReference type="Rhea" id="RHEA:24409"/>
    </physiologicalReaction>
</comment>
<evidence type="ECO:0000256" key="3">
    <source>
        <dbReference type="ARBA" id="ARBA00022679"/>
    </source>
</evidence>
<evidence type="ECO:0000256" key="1">
    <source>
        <dbReference type="ARBA" id="ARBA00000553"/>
    </source>
</evidence>
<dbReference type="GO" id="GO:0005507">
    <property type="term" value="F:copper ion binding"/>
    <property type="evidence" value="ECO:0007669"/>
    <property type="project" value="TreeGrafter"/>
</dbReference>
<evidence type="ECO:0000256" key="2">
    <source>
        <dbReference type="ARBA" id="ARBA00007353"/>
    </source>
</evidence>
<name>A0A850Q910_9BURK</name>
<evidence type="ECO:0000256" key="4">
    <source>
        <dbReference type="ARBA" id="ARBA00022723"/>
    </source>
</evidence>
<dbReference type="GO" id="GO:0017061">
    <property type="term" value="F:S-methyl-5-thioadenosine phosphorylase activity"/>
    <property type="evidence" value="ECO:0007669"/>
    <property type="project" value="UniProtKB-EC"/>
</dbReference>
<comment type="catalytic activity">
    <reaction evidence="8">
        <text>adenosine + phosphate = alpha-D-ribose 1-phosphate + adenine</text>
        <dbReference type="Rhea" id="RHEA:27642"/>
        <dbReference type="ChEBI" id="CHEBI:16335"/>
        <dbReference type="ChEBI" id="CHEBI:16708"/>
        <dbReference type="ChEBI" id="CHEBI:43474"/>
        <dbReference type="ChEBI" id="CHEBI:57720"/>
        <dbReference type="EC" id="2.4.2.1"/>
    </reaction>
    <physiologicalReaction direction="left-to-right" evidence="8">
        <dbReference type="Rhea" id="RHEA:27643"/>
    </physiologicalReaction>
</comment>
<keyword evidence="6" id="KW-0862">Zinc</keyword>
<reference evidence="11 12" key="1">
    <citation type="submission" date="2020-06" db="EMBL/GenBank/DDBJ databases">
        <authorList>
            <person name="Qiu C."/>
            <person name="Liu Z."/>
        </authorList>
    </citation>
    <scope>NUCLEOTIDE SEQUENCE [LARGE SCALE GENOMIC DNA]</scope>
    <source>
        <strain evidence="11 12">EM 1</strain>
    </source>
</reference>
<evidence type="ECO:0000313" key="11">
    <source>
        <dbReference type="EMBL" id="NVO76772.1"/>
    </source>
</evidence>
<dbReference type="InterPro" id="IPR011324">
    <property type="entry name" value="Cytotoxic_necrot_fac-like_cat"/>
</dbReference>
<dbReference type="CDD" id="cd16833">
    <property type="entry name" value="YfiH"/>
    <property type="match status" value="1"/>
</dbReference>
<dbReference type="NCBIfam" id="TIGR00726">
    <property type="entry name" value="peptidoglycan editing factor PgeF"/>
    <property type="match status" value="1"/>
</dbReference>
<evidence type="ECO:0000313" key="12">
    <source>
        <dbReference type="Proteomes" id="UP000588051"/>
    </source>
</evidence>
<comment type="catalytic activity">
    <reaction evidence="9">
        <text>S-methyl-5'-thioadenosine + phosphate = 5-(methylsulfanyl)-alpha-D-ribose 1-phosphate + adenine</text>
        <dbReference type="Rhea" id="RHEA:11852"/>
        <dbReference type="ChEBI" id="CHEBI:16708"/>
        <dbReference type="ChEBI" id="CHEBI:17509"/>
        <dbReference type="ChEBI" id="CHEBI:43474"/>
        <dbReference type="ChEBI" id="CHEBI:58533"/>
        <dbReference type="EC" id="2.4.2.28"/>
    </reaction>
    <physiologicalReaction direction="left-to-right" evidence="9">
        <dbReference type="Rhea" id="RHEA:11853"/>
    </physiologicalReaction>
</comment>
<keyword evidence="12" id="KW-1185">Reference proteome</keyword>
<organism evidence="11 12">
    <name type="scientific">Undibacterium oligocarboniphilum</name>
    <dbReference type="NCBI Taxonomy" id="666702"/>
    <lineage>
        <taxon>Bacteria</taxon>
        <taxon>Pseudomonadati</taxon>
        <taxon>Pseudomonadota</taxon>
        <taxon>Betaproteobacteria</taxon>
        <taxon>Burkholderiales</taxon>
        <taxon>Oxalobacteraceae</taxon>
        <taxon>Undibacterium</taxon>
    </lineage>
</organism>
<comment type="caution">
    <text evidence="11">The sequence shown here is derived from an EMBL/GenBank/DDBJ whole genome shotgun (WGS) entry which is preliminary data.</text>
</comment>
<accession>A0A850Q910</accession>
<dbReference type="InterPro" id="IPR003730">
    <property type="entry name" value="Cu_polyphenol_OxRdtase"/>
</dbReference>
<dbReference type="Proteomes" id="UP000588051">
    <property type="component" value="Unassembled WGS sequence"/>
</dbReference>
<dbReference type="Gene3D" id="3.60.140.10">
    <property type="entry name" value="CNF1/YfiH-like putative cysteine hydrolases"/>
    <property type="match status" value="1"/>
</dbReference>
<proteinExistence type="inferred from homology"/>
<keyword evidence="5" id="KW-0378">Hydrolase</keyword>
<dbReference type="SUPFAM" id="SSF64438">
    <property type="entry name" value="CNF1/YfiH-like putative cysteine hydrolases"/>
    <property type="match status" value="1"/>
</dbReference>
<gene>
    <name evidence="11" type="primary">pgeF</name>
    <name evidence="11" type="ORF">HV832_02835</name>
</gene>
<evidence type="ECO:0000256" key="6">
    <source>
        <dbReference type="ARBA" id="ARBA00022833"/>
    </source>
</evidence>
<evidence type="ECO:0000256" key="7">
    <source>
        <dbReference type="ARBA" id="ARBA00047989"/>
    </source>
</evidence>
<keyword evidence="4" id="KW-0479">Metal-binding</keyword>
<dbReference type="PANTHER" id="PTHR30616">
    <property type="entry name" value="UNCHARACTERIZED PROTEIN YFIH"/>
    <property type="match status" value="1"/>
</dbReference>
<evidence type="ECO:0000256" key="9">
    <source>
        <dbReference type="ARBA" id="ARBA00049893"/>
    </source>
</evidence>
<evidence type="ECO:0000256" key="10">
    <source>
        <dbReference type="RuleBase" id="RU361274"/>
    </source>
</evidence>
<comment type="catalytic activity">
    <reaction evidence="1">
        <text>inosine + phosphate = alpha-D-ribose 1-phosphate + hypoxanthine</text>
        <dbReference type="Rhea" id="RHEA:27646"/>
        <dbReference type="ChEBI" id="CHEBI:17368"/>
        <dbReference type="ChEBI" id="CHEBI:17596"/>
        <dbReference type="ChEBI" id="CHEBI:43474"/>
        <dbReference type="ChEBI" id="CHEBI:57720"/>
        <dbReference type="EC" id="2.4.2.1"/>
    </reaction>
    <physiologicalReaction direction="left-to-right" evidence="1">
        <dbReference type="Rhea" id="RHEA:27647"/>
    </physiologicalReaction>
</comment>
<dbReference type="PANTHER" id="PTHR30616:SF2">
    <property type="entry name" value="PURINE NUCLEOSIDE PHOSPHORYLASE LACC1"/>
    <property type="match status" value="1"/>
</dbReference>
<keyword evidence="3" id="KW-0808">Transferase</keyword>
<comment type="similarity">
    <text evidence="2 10">Belongs to the purine nucleoside phosphorylase YfiH/LACC1 family.</text>
</comment>
<evidence type="ECO:0000256" key="5">
    <source>
        <dbReference type="ARBA" id="ARBA00022801"/>
    </source>
</evidence>